<accession>X1AZY8</accession>
<protein>
    <recommendedName>
        <fullName evidence="2">Cation efflux protein cytoplasmic domain-containing protein</fullName>
    </recommendedName>
</protein>
<comment type="caution">
    <text evidence="3">The sequence shown here is derived from an EMBL/GenBank/DDBJ whole genome shotgun (WGS) entry which is preliminary data.</text>
</comment>
<dbReference type="EMBL" id="BART01018754">
    <property type="protein sequence ID" value="GAG77643.1"/>
    <property type="molecule type" value="Genomic_DNA"/>
</dbReference>
<dbReference type="SUPFAM" id="SSF160240">
    <property type="entry name" value="Cation efflux protein cytoplasmic domain-like"/>
    <property type="match status" value="1"/>
</dbReference>
<comment type="similarity">
    <text evidence="1">Belongs to the cation diffusion facilitator (CDF) transporter (TC 2.A.4) family. SLC30A subfamily.</text>
</comment>
<dbReference type="GO" id="GO:0005385">
    <property type="term" value="F:zinc ion transmembrane transporter activity"/>
    <property type="evidence" value="ECO:0007669"/>
    <property type="project" value="TreeGrafter"/>
</dbReference>
<dbReference type="InterPro" id="IPR027470">
    <property type="entry name" value="Cation_efflux_CTD"/>
</dbReference>
<evidence type="ECO:0000256" key="1">
    <source>
        <dbReference type="ARBA" id="ARBA00008873"/>
    </source>
</evidence>
<evidence type="ECO:0000259" key="2">
    <source>
        <dbReference type="Pfam" id="PF16916"/>
    </source>
</evidence>
<proteinExistence type="inferred from homology"/>
<organism evidence="3">
    <name type="scientific">marine sediment metagenome</name>
    <dbReference type="NCBI Taxonomy" id="412755"/>
    <lineage>
        <taxon>unclassified sequences</taxon>
        <taxon>metagenomes</taxon>
        <taxon>ecological metagenomes</taxon>
    </lineage>
</organism>
<reference evidence="3" key="1">
    <citation type="journal article" date="2014" name="Front. Microbiol.">
        <title>High frequency of phylogenetically diverse reductive dehalogenase-homologous genes in deep subseafloor sedimentary metagenomes.</title>
        <authorList>
            <person name="Kawai M."/>
            <person name="Futagami T."/>
            <person name="Toyoda A."/>
            <person name="Takaki Y."/>
            <person name="Nishi S."/>
            <person name="Hori S."/>
            <person name="Arai W."/>
            <person name="Tsubouchi T."/>
            <person name="Morono Y."/>
            <person name="Uchiyama I."/>
            <person name="Ito T."/>
            <person name="Fujiyama A."/>
            <person name="Inagaki F."/>
            <person name="Takami H."/>
        </authorList>
    </citation>
    <scope>NUCLEOTIDE SEQUENCE</scope>
    <source>
        <strain evidence="3">Expedition CK06-06</strain>
    </source>
</reference>
<dbReference type="InterPro" id="IPR050681">
    <property type="entry name" value="CDF/SLC30A"/>
</dbReference>
<sequence length="111" mass="12655">MSAFIAVLILISSVTLIRESLVVLMEGVPKHIDVTTVGQTIAKMDRINGIHDLHIWTLHSGRIALTAHIEISQMSHWEQLLPQLKELLKTQFNISHITLQPETTEHILRRH</sequence>
<dbReference type="InterPro" id="IPR036837">
    <property type="entry name" value="Cation_efflux_CTD_sf"/>
</dbReference>
<name>X1AZY8_9ZZZZ</name>
<gene>
    <name evidence="3" type="ORF">S01H4_35305</name>
</gene>
<evidence type="ECO:0000313" key="3">
    <source>
        <dbReference type="EMBL" id="GAG77643.1"/>
    </source>
</evidence>
<dbReference type="Pfam" id="PF16916">
    <property type="entry name" value="ZT_dimer"/>
    <property type="match status" value="1"/>
</dbReference>
<dbReference type="PANTHER" id="PTHR11562:SF17">
    <property type="entry name" value="RE54080P-RELATED"/>
    <property type="match status" value="1"/>
</dbReference>
<dbReference type="AlphaFoldDB" id="X1AZY8"/>
<dbReference type="PANTHER" id="PTHR11562">
    <property type="entry name" value="CATION EFFLUX PROTEIN/ ZINC TRANSPORTER"/>
    <property type="match status" value="1"/>
</dbReference>
<feature type="domain" description="Cation efflux protein cytoplasmic" evidence="2">
    <location>
        <begin position="29"/>
        <end position="102"/>
    </location>
</feature>
<dbReference type="GO" id="GO:0005886">
    <property type="term" value="C:plasma membrane"/>
    <property type="evidence" value="ECO:0007669"/>
    <property type="project" value="TreeGrafter"/>
</dbReference>